<evidence type="ECO:0000256" key="1">
    <source>
        <dbReference type="SAM" id="Phobius"/>
    </source>
</evidence>
<gene>
    <name evidence="2" type="ORF">BIY22_00695</name>
</gene>
<evidence type="ECO:0000313" key="2">
    <source>
        <dbReference type="EMBL" id="OLQ93043.1"/>
    </source>
</evidence>
<sequence>MLKETDFNIDHQFLYFRKDRYPLAKINDVRLKKMSLLDNVGQIAFWLFLFAGPLWLGMANWQPAPLWLECTAVALAISGLGFGLSRCSRYALQVEFNHIDETGTQWVNVTKSYTTKDSALLLRQERAIKTAL</sequence>
<dbReference type="RefSeq" id="WP_075705661.1">
    <property type="nucleotide sequence ID" value="NZ_MJMJ01000001.1"/>
</dbReference>
<proteinExistence type="predicted"/>
<keyword evidence="1" id="KW-1133">Transmembrane helix</keyword>
<organism evidence="2 3">
    <name type="scientific">Vibrio panuliri</name>
    <dbReference type="NCBI Taxonomy" id="1381081"/>
    <lineage>
        <taxon>Bacteria</taxon>
        <taxon>Pseudomonadati</taxon>
        <taxon>Pseudomonadota</taxon>
        <taxon>Gammaproteobacteria</taxon>
        <taxon>Vibrionales</taxon>
        <taxon>Vibrionaceae</taxon>
        <taxon>Vibrio</taxon>
    </lineage>
</organism>
<dbReference type="Proteomes" id="UP000186313">
    <property type="component" value="Unassembled WGS sequence"/>
</dbReference>
<protein>
    <submittedName>
        <fullName evidence="2">Uncharacterized protein</fullName>
    </submittedName>
</protein>
<feature type="transmembrane region" description="Helical" evidence="1">
    <location>
        <begin position="64"/>
        <end position="84"/>
    </location>
</feature>
<keyword evidence="1" id="KW-0812">Transmembrane</keyword>
<dbReference type="OrthoDB" id="5901837at2"/>
<name>A0A1Q9HQB7_9VIBR</name>
<dbReference type="AlphaFoldDB" id="A0A1Q9HQB7"/>
<keyword evidence="1" id="KW-0472">Membrane</keyword>
<evidence type="ECO:0000313" key="3">
    <source>
        <dbReference type="Proteomes" id="UP000186313"/>
    </source>
</evidence>
<feature type="transmembrane region" description="Helical" evidence="1">
    <location>
        <begin position="40"/>
        <end position="58"/>
    </location>
</feature>
<comment type="caution">
    <text evidence="2">The sequence shown here is derived from an EMBL/GenBank/DDBJ whole genome shotgun (WGS) entry which is preliminary data.</text>
</comment>
<dbReference type="STRING" id="1381081.BIY22_00695"/>
<dbReference type="EMBL" id="MJMJ01000001">
    <property type="protein sequence ID" value="OLQ93043.1"/>
    <property type="molecule type" value="Genomic_DNA"/>
</dbReference>
<accession>A0A1Q9HQB7</accession>
<reference evidence="2 3" key="1">
    <citation type="submission" date="2016-09" db="EMBL/GenBank/DDBJ databases">
        <title>Genomic Taxonomy of the Vibrionaceae.</title>
        <authorList>
            <person name="Gonzalez-Castillo A."/>
            <person name="Gomez-Gil B."/>
            <person name="Enciso-Ibarra K."/>
        </authorList>
    </citation>
    <scope>NUCLEOTIDE SEQUENCE [LARGE SCALE GENOMIC DNA]</scope>
    <source>
        <strain evidence="2 3">CAIM 703</strain>
    </source>
</reference>